<evidence type="ECO:0000256" key="1">
    <source>
        <dbReference type="ARBA" id="ARBA00008777"/>
    </source>
</evidence>
<comment type="similarity">
    <text evidence="1 5">Belongs to the bacterial ribosomal protein bL17 family.</text>
</comment>
<evidence type="ECO:0000313" key="7">
    <source>
        <dbReference type="EMBL" id="PIR04831.1"/>
    </source>
</evidence>
<dbReference type="Proteomes" id="UP000229893">
    <property type="component" value="Unassembled WGS sequence"/>
</dbReference>
<protein>
    <recommendedName>
        <fullName evidence="4 6">50S ribosomal protein L17</fullName>
    </recommendedName>
</protein>
<keyword evidence="3 5" id="KW-0687">Ribonucleoprotein</keyword>
<dbReference type="GO" id="GO:0003735">
    <property type="term" value="F:structural constituent of ribosome"/>
    <property type="evidence" value="ECO:0007669"/>
    <property type="project" value="InterPro"/>
</dbReference>
<organism evidence="7 8">
    <name type="scientific">Candidatus Liptonbacteria bacterium CG11_big_fil_rev_8_21_14_0_20_35_14</name>
    <dbReference type="NCBI Taxonomy" id="1974634"/>
    <lineage>
        <taxon>Bacteria</taxon>
        <taxon>Candidatus Liptoniibacteriota</taxon>
    </lineage>
</organism>
<evidence type="ECO:0000256" key="5">
    <source>
        <dbReference type="RuleBase" id="RU000660"/>
    </source>
</evidence>
<dbReference type="GO" id="GO:0022625">
    <property type="term" value="C:cytosolic large ribosomal subunit"/>
    <property type="evidence" value="ECO:0007669"/>
    <property type="project" value="TreeGrafter"/>
</dbReference>
<gene>
    <name evidence="7" type="primary">rplQ</name>
    <name evidence="7" type="ORF">COV57_02260</name>
</gene>
<evidence type="ECO:0000256" key="4">
    <source>
        <dbReference type="ARBA" id="ARBA00035494"/>
    </source>
</evidence>
<evidence type="ECO:0000256" key="6">
    <source>
        <dbReference type="RuleBase" id="RU000661"/>
    </source>
</evidence>
<dbReference type="PROSITE" id="PS01167">
    <property type="entry name" value="RIBOSOMAL_L17"/>
    <property type="match status" value="1"/>
</dbReference>
<dbReference type="GO" id="GO:0006412">
    <property type="term" value="P:translation"/>
    <property type="evidence" value="ECO:0007669"/>
    <property type="project" value="InterPro"/>
</dbReference>
<evidence type="ECO:0000256" key="2">
    <source>
        <dbReference type="ARBA" id="ARBA00022980"/>
    </source>
</evidence>
<accession>A0A2H0N7F9</accession>
<dbReference type="PANTHER" id="PTHR14413:SF16">
    <property type="entry name" value="LARGE RIBOSOMAL SUBUNIT PROTEIN BL17M"/>
    <property type="match status" value="1"/>
</dbReference>
<keyword evidence="2 5" id="KW-0689">Ribosomal protein</keyword>
<dbReference type="AlphaFoldDB" id="A0A2H0N7F9"/>
<dbReference type="Gene3D" id="3.90.1030.10">
    <property type="entry name" value="Ribosomal protein L17"/>
    <property type="match status" value="1"/>
</dbReference>
<sequence>MNKGKVGRKFGLKRGERQAFIKGLANNLIRKEKIETTEARARELRPKVEKMITTAKKQTLASFRKLLANLNKTTAEKLYFDIAKRYTERKGGYTKITKLDKVTKRDGGKRAIIEFVK</sequence>
<dbReference type="PANTHER" id="PTHR14413">
    <property type="entry name" value="RIBOSOMAL PROTEIN L17"/>
    <property type="match status" value="1"/>
</dbReference>
<dbReference type="InterPro" id="IPR000456">
    <property type="entry name" value="Ribosomal_bL17"/>
</dbReference>
<name>A0A2H0N7F9_9BACT</name>
<dbReference type="EMBL" id="PCWO01000032">
    <property type="protein sequence ID" value="PIR04831.1"/>
    <property type="molecule type" value="Genomic_DNA"/>
</dbReference>
<evidence type="ECO:0000313" key="8">
    <source>
        <dbReference type="Proteomes" id="UP000229893"/>
    </source>
</evidence>
<comment type="caution">
    <text evidence="7">The sequence shown here is derived from an EMBL/GenBank/DDBJ whole genome shotgun (WGS) entry which is preliminary data.</text>
</comment>
<dbReference type="NCBIfam" id="TIGR00059">
    <property type="entry name" value="L17"/>
    <property type="match status" value="1"/>
</dbReference>
<dbReference type="InterPro" id="IPR036373">
    <property type="entry name" value="Ribosomal_bL17_sf"/>
</dbReference>
<dbReference type="SUPFAM" id="SSF64263">
    <property type="entry name" value="Prokaryotic ribosomal protein L17"/>
    <property type="match status" value="1"/>
</dbReference>
<dbReference type="Pfam" id="PF01196">
    <property type="entry name" value="Ribosomal_L17"/>
    <property type="match status" value="1"/>
</dbReference>
<evidence type="ECO:0000256" key="3">
    <source>
        <dbReference type="ARBA" id="ARBA00023274"/>
    </source>
</evidence>
<dbReference type="InterPro" id="IPR047859">
    <property type="entry name" value="Ribosomal_bL17_CS"/>
</dbReference>
<reference evidence="7 8" key="1">
    <citation type="submission" date="2017-09" db="EMBL/GenBank/DDBJ databases">
        <title>Depth-based differentiation of microbial function through sediment-hosted aquifers and enrichment of novel symbionts in the deep terrestrial subsurface.</title>
        <authorList>
            <person name="Probst A.J."/>
            <person name="Ladd B."/>
            <person name="Jarett J.K."/>
            <person name="Geller-Mcgrath D.E."/>
            <person name="Sieber C.M."/>
            <person name="Emerson J.B."/>
            <person name="Anantharaman K."/>
            <person name="Thomas B.C."/>
            <person name="Malmstrom R."/>
            <person name="Stieglmeier M."/>
            <person name="Klingl A."/>
            <person name="Woyke T."/>
            <person name="Ryan C.M."/>
            <person name="Banfield J.F."/>
        </authorList>
    </citation>
    <scope>NUCLEOTIDE SEQUENCE [LARGE SCALE GENOMIC DNA]</scope>
    <source>
        <strain evidence="7">CG11_big_fil_rev_8_21_14_0_20_35_14</strain>
    </source>
</reference>
<proteinExistence type="inferred from homology"/>